<proteinExistence type="predicted"/>
<dbReference type="InterPro" id="IPR000086">
    <property type="entry name" value="NUDIX_hydrolase_dom"/>
</dbReference>
<dbReference type="EMBL" id="CP002098">
    <property type="protein sequence ID" value="ADM27380.1"/>
    <property type="molecule type" value="Genomic_DNA"/>
</dbReference>
<dbReference type="PANTHER" id="PTHR43736:SF1">
    <property type="entry name" value="DIHYDRONEOPTERIN TRIPHOSPHATE DIPHOSPHATASE"/>
    <property type="match status" value="1"/>
</dbReference>
<dbReference type="PRINTS" id="PR00502">
    <property type="entry name" value="NUDIXFAMILY"/>
</dbReference>
<dbReference type="Pfam" id="PF00293">
    <property type="entry name" value="NUDIX"/>
    <property type="match status" value="1"/>
</dbReference>
<keyword evidence="4" id="KW-1185">Reference proteome</keyword>
<evidence type="ECO:0000256" key="1">
    <source>
        <dbReference type="ARBA" id="ARBA00022801"/>
    </source>
</evidence>
<dbReference type="PANTHER" id="PTHR43736">
    <property type="entry name" value="ADP-RIBOSE PYROPHOSPHATASE"/>
    <property type="match status" value="1"/>
</dbReference>
<feature type="domain" description="Nudix hydrolase" evidence="2">
    <location>
        <begin position="8"/>
        <end position="140"/>
    </location>
</feature>
<dbReference type="PROSITE" id="PS00893">
    <property type="entry name" value="NUDIX_BOX"/>
    <property type="match status" value="1"/>
</dbReference>
<dbReference type="SUPFAM" id="SSF55811">
    <property type="entry name" value="Nudix"/>
    <property type="match status" value="1"/>
</dbReference>
<evidence type="ECO:0000313" key="3">
    <source>
        <dbReference type="EMBL" id="ADM27380.1"/>
    </source>
</evidence>
<dbReference type="AlphaFoldDB" id="E0SS30"/>
<organism evidence="3 4">
    <name type="scientific">Ignisphaera aggregans (strain DSM 17230 / JCM 13409 / AQ1.S1)</name>
    <dbReference type="NCBI Taxonomy" id="583356"/>
    <lineage>
        <taxon>Archaea</taxon>
        <taxon>Thermoproteota</taxon>
        <taxon>Thermoprotei</taxon>
        <taxon>Desulfurococcales</taxon>
        <taxon>Desulfurococcaceae</taxon>
        <taxon>Ignisphaera</taxon>
    </lineage>
</organism>
<sequence length="150" mass="16724">MDREYPEYAIAAVGAVLIKDGMILLIKRGYPPREGFWAIPGGAIEAGETIYDAAKRELEEETGLLAEPLGVIAISQAIFRENYRIRFHYIIIDVLFNQDTIKGSLKPGGDAIDVAWIPLEEVLSRDDVTITTKRLVRNIVEKGIKVIDIV</sequence>
<dbReference type="Gene3D" id="3.90.79.10">
    <property type="entry name" value="Nucleoside Triphosphate Pyrophosphohydrolase"/>
    <property type="match status" value="1"/>
</dbReference>
<dbReference type="KEGG" id="iag:Igag_0544"/>
<dbReference type="InterPro" id="IPR020084">
    <property type="entry name" value="NUDIX_hydrolase_CS"/>
</dbReference>
<dbReference type="HOGENOM" id="CLU_037162_20_2_2"/>
<dbReference type="BioCyc" id="IAGG583356:GHAH-546-MONOMER"/>
<dbReference type="PROSITE" id="PS51462">
    <property type="entry name" value="NUDIX"/>
    <property type="match status" value="1"/>
</dbReference>
<gene>
    <name evidence="3" type="ordered locus">Igag_0544</name>
</gene>
<dbReference type="Proteomes" id="UP000001304">
    <property type="component" value="Chromosome"/>
</dbReference>
<protein>
    <submittedName>
        <fullName evidence="3">NUDIX hydrolase</fullName>
    </submittedName>
</protein>
<evidence type="ECO:0000259" key="2">
    <source>
        <dbReference type="PROSITE" id="PS51462"/>
    </source>
</evidence>
<dbReference type="GO" id="GO:0016787">
    <property type="term" value="F:hydrolase activity"/>
    <property type="evidence" value="ECO:0007669"/>
    <property type="project" value="UniProtKB-KW"/>
</dbReference>
<dbReference type="InterPro" id="IPR015797">
    <property type="entry name" value="NUDIX_hydrolase-like_dom_sf"/>
</dbReference>
<dbReference type="InterPro" id="IPR020476">
    <property type="entry name" value="Nudix_hydrolase"/>
</dbReference>
<accession>E0SS30</accession>
<dbReference type="STRING" id="583356.Igag_0544"/>
<evidence type="ECO:0000313" key="4">
    <source>
        <dbReference type="Proteomes" id="UP000001304"/>
    </source>
</evidence>
<dbReference type="CDD" id="cd04673">
    <property type="entry name" value="NUDIX_ADPRase"/>
    <property type="match status" value="1"/>
</dbReference>
<keyword evidence="1 3" id="KW-0378">Hydrolase</keyword>
<reference evidence="3 4" key="1">
    <citation type="journal article" date="2010" name="Stand. Genomic Sci.">
        <title>Complete genome sequence of Ignisphaera aggregans type strain (AQ1.S1).</title>
        <authorList>
            <person name="Goker M."/>
            <person name="Held B."/>
            <person name="Lapidus A."/>
            <person name="Nolan M."/>
            <person name="Spring S."/>
            <person name="Yasawong M."/>
            <person name="Lucas S."/>
            <person name="Glavina Del Rio T."/>
            <person name="Tice H."/>
            <person name="Cheng J.F."/>
            <person name="Goodwin L."/>
            <person name="Tapia R."/>
            <person name="Pitluck S."/>
            <person name="Liolios K."/>
            <person name="Ivanova N."/>
            <person name="Mavromatis K."/>
            <person name="Mikhailova N."/>
            <person name="Pati A."/>
            <person name="Chen A."/>
            <person name="Palaniappan K."/>
            <person name="Brambilla E."/>
            <person name="Land M."/>
            <person name="Hauser L."/>
            <person name="Chang Y.J."/>
            <person name="Jeffries C.D."/>
            <person name="Brettin T."/>
            <person name="Detter J.C."/>
            <person name="Han C."/>
            <person name="Rohde M."/>
            <person name="Sikorski J."/>
            <person name="Woyke T."/>
            <person name="Bristow J."/>
            <person name="Eisen J.A."/>
            <person name="Markowitz V."/>
            <person name="Hugenholtz P."/>
            <person name="Kyrpides N.C."/>
            <person name="Klenk H.P."/>
        </authorList>
    </citation>
    <scope>NUCLEOTIDE SEQUENCE [LARGE SCALE GENOMIC DNA]</scope>
    <source>
        <strain evidence="4">DSM 17230 / JCM 13409 / AQ1.S1</strain>
    </source>
</reference>
<name>E0SS30_IGNAA</name>